<keyword evidence="1" id="KW-0812">Transmembrane</keyword>
<name>A0A0B0IJZ8_9BACI</name>
<evidence type="ECO:0000313" key="3">
    <source>
        <dbReference type="Proteomes" id="UP000030832"/>
    </source>
</evidence>
<feature type="transmembrane region" description="Helical" evidence="1">
    <location>
        <begin position="125"/>
        <end position="145"/>
    </location>
</feature>
<reference evidence="2 3" key="1">
    <citation type="submission" date="2014-09" db="EMBL/GenBank/DDBJ databases">
        <title>Genome sequencing and annotation of Bacillus Okhensis strain Kh10-101T.</title>
        <authorList>
            <person name="Prakash J.S."/>
        </authorList>
    </citation>
    <scope>NUCLEOTIDE SEQUENCE [LARGE SCALE GENOMIC DNA]</scope>
    <source>
        <strain evidence="3">Kh10-101T</strain>
    </source>
</reference>
<evidence type="ECO:0000256" key="1">
    <source>
        <dbReference type="SAM" id="Phobius"/>
    </source>
</evidence>
<keyword evidence="3" id="KW-1185">Reference proteome</keyword>
<protein>
    <submittedName>
        <fullName evidence="2">Uncharacterized protein</fullName>
    </submittedName>
</protein>
<dbReference type="AlphaFoldDB" id="A0A0B0IJZ8"/>
<dbReference type="eggNOG" id="ENOG503486I">
    <property type="taxonomic scope" value="Bacteria"/>
</dbReference>
<organism evidence="2 3">
    <name type="scientific">Halalkalibacter okhensis</name>
    <dbReference type="NCBI Taxonomy" id="333138"/>
    <lineage>
        <taxon>Bacteria</taxon>
        <taxon>Bacillati</taxon>
        <taxon>Bacillota</taxon>
        <taxon>Bacilli</taxon>
        <taxon>Bacillales</taxon>
        <taxon>Bacillaceae</taxon>
        <taxon>Halalkalibacter</taxon>
    </lineage>
</organism>
<sequence>MNEIVIKELRKKQFLTVNLLIIAYFAIIAPVISILDASRLTVLLVFIVFMGISCFHTWRELGGKKSHLFAWTRQLAAYEKEKLGREWVKSKQTELTSKLFLIVLFGFQLLLANPREPFIPLEIGLSIWLLFLLALLLLMNISLYFRNRKIDRLSTNELQGFTKKENGIGLIVGVMLSIVIVFTILFLVSR</sequence>
<gene>
    <name evidence="2" type="ORF">LQ50_02850</name>
</gene>
<dbReference type="EMBL" id="JRJU01000002">
    <property type="protein sequence ID" value="KHF41655.1"/>
    <property type="molecule type" value="Genomic_DNA"/>
</dbReference>
<evidence type="ECO:0000313" key="2">
    <source>
        <dbReference type="EMBL" id="KHF41655.1"/>
    </source>
</evidence>
<feature type="transmembrane region" description="Helical" evidence="1">
    <location>
        <begin position="95"/>
        <end position="113"/>
    </location>
</feature>
<keyword evidence="1" id="KW-1133">Transmembrane helix</keyword>
<dbReference type="OrthoDB" id="2990059at2"/>
<feature type="transmembrane region" description="Helical" evidence="1">
    <location>
        <begin position="166"/>
        <end position="188"/>
    </location>
</feature>
<proteinExistence type="predicted"/>
<dbReference type="Proteomes" id="UP000030832">
    <property type="component" value="Unassembled WGS sequence"/>
</dbReference>
<keyword evidence="1" id="KW-0472">Membrane</keyword>
<accession>A0A0B0IJZ8</accession>
<dbReference type="RefSeq" id="WP_034625817.1">
    <property type="nucleotide sequence ID" value="NZ_JRJU01000002.1"/>
</dbReference>
<comment type="caution">
    <text evidence="2">The sequence shown here is derived from an EMBL/GenBank/DDBJ whole genome shotgun (WGS) entry which is preliminary data.</text>
</comment>
<feature type="transmembrane region" description="Helical" evidence="1">
    <location>
        <begin position="14"/>
        <end position="34"/>
    </location>
</feature>
<feature type="transmembrane region" description="Helical" evidence="1">
    <location>
        <begin position="40"/>
        <end position="58"/>
    </location>
</feature>